<accession>W8VTH3</accession>
<geneLocation type="mitochondrion" evidence="1"/>
<proteinExistence type="predicted"/>
<reference evidence="1" key="1">
    <citation type="journal article" date="2014" name="Genome Biol. Evol.">
        <title>Gene Content Evolution in Discobid Mitochondria Deduced from the Phylogenetic Position and Complete Mitochondrial Genome of Tsukubamonas globosa.</title>
        <authorList>
            <person name="Kamikawa R."/>
            <person name="Kolisko M."/>
            <person name="Nishimura Y."/>
            <person name="Yabuki A."/>
            <person name="Brown M.W."/>
            <person name="Ishikawa S.A."/>
            <person name="Ishida K."/>
            <person name="Roger A.J."/>
            <person name="Hashimoto T."/>
            <person name="Inagaki Y."/>
        </authorList>
    </citation>
    <scope>NUCLEOTIDE SEQUENCE</scope>
</reference>
<dbReference type="AlphaFoldDB" id="W8VTH3"/>
<dbReference type="RefSeq" id="YP_009004146.1">
    <property type="nucleotide sequence ID" value="NC_023545.1"/>
</dbReference>
<evidence type="ECO:0000313" key="1">
    <source>
        <dbReference type="EMBL" id="BAO51988.1"/>
    </source>
</evidence>
<dbReference type="EMBL" id="AB854048">
    <property type="protein sequence ID" value="BAO51988.1"/>
    <property type="molecule type" value="Genomic_DNA"/>
</dbReference>
<name>W8VTH3_9EUKA</name>
<keyword evidence="1" id="KW-0496">Mitochondrion</keyword>
<dbReference type="GeneID" id="18506868"/>
<protein>
    <submittedName>
        <fullName evidence="1">Uncharacterized protein</fullName>
    </submittedName>
</protein>
<sequence length="111" mass="13829">MKSYQYSVQVEIPLNLTLEERELMYLDLRVLDKQPPSKRDIGYMLQYVYVQKKWFFYQTEKALLKKLFYKYETYPVRLSKNTLKNQRRRQHVVSSIQSLIYKRRQRRIQKK</sequence>
<organism evidence="1">
    <name type="scientific">Tsukubamonas globosa</name>
    <dbReference type="NCBI Taxonomy" id="875863"/>
    <lineage>
        <taxon>Eukaryota</taxon>
        <taxon>Discoba</taxon>
        <taxon>Tsukubamonadida</taxon>
        <taxon>Tsukubamonadidae</taxon>
        <taxon>Tsukubamonas</taxon>
    </lineage>
</organism>